<reference evidence="2 3" key="1">
    <citation type="submission" date="2022-04" db="EMBL/GenBank/DDBJ databases">
        <title>Positive selection, recombination, and allopatry shape intraspecific diversity of widespread and dominant cyanobacteria.</title>
        <authorList>
            <person name="Wei J."/>
            <person name="Shu W."/>
            <person name="Hu C."/>
        </authorList>
    </citation>
    <scope>NUCLEOTIDE SEQUENCE [LARGE SCALE GENOMIC DNA]</scope>
    <source>
        <strain evidence="2 3">GB2-A4</strain>
    </source>
</reference>
<evidence type="ECO:0000256" key="1">
    <source>
        <dbReference type="SAM" id="Phobius"/>
    </source>
</evidence>
<keyword evidence="1" id="KW-0812">Transmembrane</keyword>
<evidence type="ECO:0000313" key="3">
    <source>
        <dbReference type="Proteomes" id="UP001464891"/>
    </source>
</evidence>
<proteinExistence type="predicted"/>
<keyword evidence="1" id="KW-1133">Transmembrane helix</keyword>
<dbReference type="Proteomes" id="UP001464891">
    <property type="component" value="Unassembled WGS sequence"/>
</dbReference>
<feature type="transmembrane region" description="Helical" evidence="1">
    <location>
        <begin position="277"/>
        <end position="298"/>
    </location>
</feature>
<dbReference type="EMBL" id="JAMPKM010000002">
    <property type="protein sequence ID" value="MEP0816662.1"/>
    <property type="molecule type" value="Genomic_DNA"/>
</dbReference>
<feature type="transmembrane region" description="Helical" evidence="1">
    <location>
        <begin position="109"/>
        <end position="130"/>
    </location>
</feature>
<feature type="transmembrane region" description="Helical" evidence="1">
    <location>
        <begin position="474"/>
        <end position="495"/>
    </location>
</feature>
<feature type="transmembrane region" description="Helical" evidence="1">
    <location>
        <begin position="67"/>
        <end position="88"/>
    </location>
</feature>
<gene>
    <name evidence="2" type="ORF">NC998_06100</name>
</gene>
<comment type="caution">
    <text evidence="2">The sequence shown here is derived from an EMBL/GenBank/DDBJ whole genome shotgun (WGS) entry which is preliminary data.</text>
</comment>
<name>A0ABV0J4F9_9CYAN</name>
<feature type="transmembrane region" description="Helical" evidence="1">
    <location>
        <begin position="150"/>
        <end position="170"/>
    </location>
</feature>
<keyword evidence="3" id="KW-1185">Reference proteome</keyword>
<protein>
    <submittedName>
        <fullName evidence="2">ABC transporter permease</fullName>
    </submittedName>
</protein>
<feature type="transmembrane region" description="Helical" evidence="1">
    <location>
        <begin position="431"/>
        <end position="452"/>
    </location>
</feature>
<feature type="transmembrane region" description="Helical" evidence="1">
    <location>
        <begin position="182"/>
        <end position="203"/>
    </location>
</feature>
<accession>A0ABV0J4F9</accession>
<feature type="transmembrane region" description="Helical" evidence="1">
    <location>
        <begin position="35"/>
        <end position="55"/>
    </location>
</feature>
<organism evidence="2 3">
    <name type="scientific">Trichocoleus desertorum GB2-A4</name>
    <dbReference type="NCBI Taxonomy" id="2933944"/>
    <lineage>
        <taxon>Bacteria</taxon>
        <taxon>Bacillati</taxon>
        <taxon>Cyanobacteriota</taxon>
        <taxon>Cyanophyceae</taxon>
        <taxon>Leptolyngbyales</taxon>
        <taxon>Trichocoleusaceae</taxon>
        <taxon>Trichocoleus</taxon>
    </lineage>
</organism>
<sequence length="528" mass="57488">MKGGQGLMTAQWLDRVGDWNPQLFRELKGRLTRQSAFLVTLAALLLQFLLGSLVFESGSDPVPVFRILNWLLPMMLFVLGTVLLMTDLEQEERRGTLNFIRLSPQTSQSILLGKLLGVPVLVYLGAALLVPMHIWSTLAANVSLSFLVSFYGLLGVACAFIFSLALLSAFVGRFSAGQTNSLGSTSALVTALLVGLAFLPIYMNWNQLTVWSVWLSGLDTGGVNDLQWFFLPIGGSPAIAHSFTLLNAGLGIYWIWHILNRCFRSPTSALLSKRYSYLMTAHVELLLLGFLVQSSVSLNATSDWFSVLLCFSLVNLIWFGVLMLLLSPQRQALLDWARYRHAMTDMASGARQRSLISDLIGGDKSPVLVAMLLNFGLVAAILGTWVFLASGEAQKLRLLAGLLLSFTLLAIYVAIAQFATLAKSRQHTLQVAVAIGGVALLPPLLLVLAAQGEPTHAKELMLFSPLLWLVLDDVSATAIALSLLGQLGLLGLLTFRFTQKLTELGASETKALLPGRDTAFRARPRGAD</sequence>
<keyword evidence="1" id="KW-0472">Membrane</keyword>
<dbReference type="RefSeq" id="WP_190434177.1">
    <property type="nucleotide sequence ID" value="NZ_JAMPKM010000002.1"/>
</dbReference>
<feature type="transmembrane region" description="Helical" evidence="1">
    <location>
        <begin position="304"/>
        <end position="326"/>
    </location>
</feature>
<feature type="transmembrane region" description="Helical" evidence="1">
    <location>
        <begin position="399"/>
        <end position="419"/>
    </location>
</feature>
<evidence type="ECO:0000313" key="2">
    <source>
        <dbReference type="EMBL" id="MEP0816662.1"/>
    </source>
</evidence>
<feature type="transmembrane region" description="Helical" evidence="1">
    <location>
        <begin position="238"/>
        <end position="256"/>
    </location>
</feature>
<feature type="transmembrane region" description="Helical" evidence="1">
    <location>
        <begin position="367"/>
        <end position="387"/>
    </location>
</feature>